<dbReference type="EMBL" id="CP126101">
    <property type="protein sequence ID" value="WHY50268.1"/>
    <property type="molecule type" value="Genomic_DNA"/>
</dbReference>
<dbReference type="AlphaFoldDB" id="A0AAX3WU45"/>
<protein>
    <submittedName>
        <fullName evidence="1">Uncharacterized protein</fullName>
    </submittedName>
</protein>
<dbReference type="RefSeq" id="WP_283868952.1">
    <property type="nucleotide sequence ID" value="NZ_CP126101.1"/>
</dbReference>
<reference evidence="1" key="1">
    <citation type="submission" date="2023-05" db="EMBL/GenBank/DDBJ databases">
        <title>Comparative genomics of Bacillaceae isolates and their secondary metabolite potential.</title>
        <authorList>
            <person name="Song L."/>
            <person name="Nielsen L.J."/>
            <person name="Mohite O."/>
            <person name="Xu X."/>
            <person name="Weber T."/>
            <person name="Kovacs A.T."/>
        </authorList>
    </citation>
    <scope>NUCLEOTIDE SEQUENCE</scope>
    <source>
        <strain evidence="1">LY1</strain>
    </source>
</reference>
<organism evidence="1 2">
    <name type="scientific">Lysinibacillus pakistanensis</name>
    <dbReference type="NCBI Taxonomy" id="759811"/>
    <lineage>
        <taxon>Bacteria</taxon>
        <taxon>Bacillati</taxon>
        <taxon>Bacillota</taxon>
        <taxon>Bacilli</taxon>
        <taxon>Bacillales</taxon>
        <taxon>Bacillaceae</taxon>
        <taxon>Lysinibacillus</taxon>
    </lineage>
</organism>
<accession>A0AAX3WU45</accession>
<sequence>MTRKDLVFTRSRKGIKDKYDEAMKLLEYSIILVKLFEIKEFNNVIAAQLRLLLCDITKDGDNSLIRKIQPDPKLFPINELSILNEKGHAFIEAEMFNYNKPMIPLTDWLNQVILTMNLQGKKQNITILNFIKFSANKGGGAHVDSDLVEKSFIVDIHSDEYLCDIALGLFRSVGRDFNLNSEKHVAYLISKFKGKASE</sequence>
<evidence type="ECO:0000313" key="2">
    <source>
        <dbReference type="Proteomes" id="UP001178322"/>
    </source>
</evidence>
<proteinExistence type="predicted"/>
<name>A0AAX3WU45_9BACI</name>
<gene>
    <name evidence="1" type="ORF">QNH24_18320</name>
</gene>
<evidence type="ECO:0000313" key="1">
    <source>
        <dbReference type="EMBL" id="WHY50268.1"/>
    </source>
</evidence>
<dbReference type="Proteomes" id="UP001178322">
    <property type="component" value="Chromosome"/>
</dbReference>